<organism evidence="1 2">
    <name type="scientific">Naganishia adeliensis</name>
    <dbReference type="NCBI Taxonomy" id="92952"/>
    <lineage>
        <taxon>Eukaryota</taxon>
        <taxon>Fungi</taxon>
        <taxon>Dikarya</taxon>
        <taxon>Basidiomycota</taxon>
        <taxon>Agaricomycotina</taxon>
        <taxon>Tremellomycetes</taxon>
        <taxon>Filobasidiales</taxon>
        <taxon>Filobasidiaceae</taxon>
        <taxon>Naganishia</taxon>
    </lineage>
</organism>
<evidence type="ECO:0000313" key="1">
    <source>
        <dbReference type="EMBL" id="KAJ9093112.1"/>
    </source>
</evidence>
<proteinExistence type="predicted"/>
<sequence length="868" mass="98551">MVFTARIRRSVVMPIDEPVAGCSPTKWHWSQERFDTQDLDGVASDYSKATQDQGYRLPVELLAIVAEYLILDSAHKTCAALNQTCNAVRQETTATLWRTISAWNPPRYAHSDSAEDEMQMQEINDRWGELIAAPGTKYTEFLLIPPFALDQPYKEFWLHDDYPFSLNAHTIFPRLKAFVYFEEFISGPRLILAQPHLHICKGYLPCAGDLEGSLRLVAMAPEVRGTTMVRPPWTIRVPESATAVSLHEVGRGFMLFAPEDVEDMLDAQAEEGADGDLEEEAQAEAETEPLDPDDPTETADEDRVEDETQTTDDESQCAWPSELLDTNASPELMDQDSVEDEIDTTDSSEQARLALASDDFFDETRGPAVDESDATDSSNRAGRPGDFDDFFDEERQDRAFLADSSRSPEPLYSDIEPDGLDEELGDEENDDLDVEDEVPPVDTATQDKASFDSFWDRAPDAETPAKKPIGEDTSMSRLMNAYGTVHGTPEAYAAALTALYARVEDDEETKRTKASNNLRFAKMRFERKECARSSEPRGVKRKDLEDSDDDGTLDVDEALDAEQMDEVDTEAEAYESDAFSTVLKEFIAKHCKFPAIDEDETLEDFTAEEVDTMHEGILEWLADQSQILDQDPTEDDDHRFLRIVNRYIEWMNDQDEDLDYYIDNQYAPLDTNHFSKSVAAGLSETFPYPLTIVEFSPTYLGRHENRVASIFVEMLRLAMSLPQNKMTKRFSFRNLLANEVIACIESYQPLIVLHPEFACLKLEFQILDYGLEDQTPFEDCVTRVFEDIRDGLFAISCRGTPLEKMGTFDITREADEQVEDKWYLRVLPQQRLIGWGTSPKEPFTFSQVFPDDDDAYGRLQDQYARSLQ</sequence>
<accession>A0ACC2V1I5</accession>
<gene>
    <name evidence="1" type="ORF">QFC20_007220</name>
</gene>
<dbReference type="Proteomes" id="UP001230649">
    <property type="component" value="Unassembled WGS sequence"/>
</dbReference>
<dbReference type="EMBL" id="JASBWS010000161">
    <property type="protein sequence ID" value="KAJ9093112.1"/>
    <property type="molecule type" value="Genomic_DNA"/>
</dbReference>
<reference evidence="1" key="1">
    <citation type="submission" date="2023-04" db="EMBL/GenBank/DDBJ databases">
        <title>Draft Genome sequencing of Naganishia species isolated from polar environments using Oxford Nanopore Technology.</title>
        <authorList>
            <person name="Leo P."/>
            <person name="Venkateswaran K."/>
        </authorList>
    </citation>
    <scope>NUCLEOTIDE SEQUENCE</scope>
    <source>
        <strain evidence="1">MNA-CCFEE 5262</strain>
    </source>
</reference>
<protein>
    <submittedName>
        <fullName evidence="1">Uncharacterized protein</fullName>
    </submittedName>
</protein>
<comment type="caution">
    <text evidence="1">The sequence shown here is derived from an EMBL/GenBank/DDBJ whole genome shotgun (WGS) entry which is preliminary data.</text>
</comment>
<name>A0ACC2V1I5_9TREE</name>
<keyword evidence="2" id="KW-1185">Reference proteome</keyword>
<evidence type="ECO:0000313" key="2">
    <source>
        <dbReference type="Proteomes" id="UP001230649"/>
    </source>
</evidence>